<dbReference type="InterPro" id="IPR001254">
    <property type="entry name" value="Trypsin_dom"/>
</dbReference>
<keyword evidence="9" id="KW-1185">Reference proteome</keyword>
<comment type="caution">
    <text evidence="8">The sequence shown here is derived from an EMBL/GenBank/DDBJ whole genome shotgun (WGS) entry which is preliminary data.</text>
</comment>
<keyword evidence="6" id="KW-0378">Hydrolase</keyword>
<evidence type="ECO:0000256" key="2">
    <source>
        <dbReference type="ARBA" id="ARBA00023157"/>
    </source>
</evidence>
<dbReference type="EMBL" id="MKHE01000021">
    <property type="protein sequence ID" value="OWK04122.1"/>
    <property type="molecule type" value="Genomic_DNA"/>
</dbReference>
<dbReference type="PRINTS" id="PR00722">
    <property type="entry name" value="CHYMOTRYPSIN"/>
</dbReference>
<evidence type="ECO:0000313" key="9">
    <source>
        <dbReference type="Proteomes" id="UP000242450"/>
    </source>
</evidence>
<dbReference type="FunFam" id="2.40.10.10:FF:000039">
    <property type="entry name" value="Brain-specific serine protease 4"/>
    <property type="match status" value="1"/>
</dbReference>
<dbReference type="AlphaFoldDB" id="A0A212CE03"/>
<dbReference type="Pfam" id="PF00089">
    <property type="entry name" value="Trypsin"/>
    <property type="match status" value="1"/>
</dbReference>
<evidence type="ECO:0000256" key="6">
    <source>
        <dbReference type="RuleBase" id="RU363034"/>
    </source>
</evidence>
<dbReference type="InterPro" id="IPR009003">
    <property type="entry name" value="Peptidase_S1_PA"/>
</dbReference>
<keyword evidence="6" id="KW-0645">Protease</keyword>
<dbReference type="SMART" id="SM00020">
    <property type="entry name" value="Tryp_SPc"/>
    <property type="match status" value="1"/>
</dbReference>
<dbReference type="PROSITE" id="PS00135">
    <property type="entry name" value="TRYPSIN_SER"/>
    <property type="match status" value="1"/>
</dbReference>
<dbReference type="PROSITE" id="PS00134">
    <property type="entry name" value="TRYPSIN_HIS"/>
    <property type="match status" value="1"/>
</dbReference>
<organism evidence="8 9">
    <name type="scientific">Cervus elaphus hippelaphus</name>
    <name type="common">European red deer</name>
    <dbReference type="NCBI Taxonomy" id="46360"/>
    <lineage>
        <taxon>Eukaryota</taxon>
        <taxon>Metazoa</taxon>
        <taxon>Chordata</taxon>
        <taxon>Craniata</taxon>
        <taxon>Vertebrata</taxon>
        <taxon>Euteleostomi</taxon>
        <taxon>Mammalia</taxon>
        <taxon>Eutheria</taxon>
        <taxon>Laurasiatheria</taxon>
        <taxon>Artiodactyla</taxon>
        <taxon>Ruminantia</taxon>
        <taxon>Pecora</taxon>
        <taxon>Cervidae</taxon>
        <taxon>Cervinae</taxon>
        <taxon>Cervus</taxon>
    </lineage>
</organism>
<dbReference type="InterPro" id="IPR001314">
    <property type="entry name" value="Peptidase_S1A"/>
</dbReference>
<proteinExistence type="predicted"/>
<dbReference type="EC" id="3.4.21.59" evidence="5"/>
<feature type="domain" description="Peptidase S1" evidence="7">
    <location>
        <begin position="80"/>
        <end position="322"/>
    </location>
</feature>
<comment type="subunit">
    <text evidence="1">Homotetramer.</text>
</comment>
<gene>
    <name evidence="8" type="ORF">Celaphus_00016233</name>
</gene>
<reference evidence="8 9" key="1">
    <citation type="journal article" date="2018" name="Mol. Genet. Genomics">
        <title>The red deer Cervus elaphus genome CerEla1.0: sequencing, annotating, genes, and chromosomes.</title>
        <authorList>
            <person name="Bana N.A."/>
            <person name="Nyiri A."/>
            <person name="Nagy J."/>
            <person name="Frank K."/>
            <person name="Nagy T."/>
            <person name="Steger V."/>
            <person name="Schiller M."/>
            <person name="Lakatos P."/>
            <person name="Sugar L."/>
            <person name="Horn P."/>
            <person name="Barta E."/>
            <person name="Orosz L."/>
        </authorList>
    </citation>
    <scope>NUCLEOTIDE SEQUENCE [LARGE SCALE GENOMIC DNA]</scope>
    <source>
        <strain evidence="8">Hungarian</strain>
    </source>
</reference>
<dbReference type="PROSITE" id="PS50240">
    <property type="entry name" value="TRYPSIN_DOM"/>
    <property type="match status" value="1"/>
</dbReference>
<sequence>MPRGPREPRSAQSDRRCRTGRMEITAAEGSGPGWKVACTLAVVLLCLHSLLPHTKVAGTTDGPPVSAASSCGKTAVTGRITGGKDTVDKRWPWQAGLLYQGTFICGASLISDYWVISAAHCFQMSHKPSDYKILLGYYQLEKPTSYSQLAAVYRLFIHTDYNKRYFQESDITLLQLYHPAKFSDSIRTVCLPEANIQSLDLIFCWITGWGMVTEQEFLPTPKTLQEAEVGFLDNSFCESILKPPETSNQTIAIKDSMLCAADSLTGKSVCRGDSGGPLVCKLNDTWYLMGLSSFSTPCEKPIGPSIFTKVSYYNQWITEKQKSSPNPDPSTAPAEEKPPALFNFNSLGNVHKPRSFLVLVASQTFLLLLIFL</sequence>
<evidence type="ECO:0000256" key="1">
    <source>
        <dbReference type="ARBA" id="ARBA00011881"/>
    </source>
</evidence>
<comment type="function">
    <text evidence="4">Tryptase is the major neutral protease present in mast cells and is secreted upon the coupled activation-degranulation response of this cell type.</text>
</comment>
<dbReference type="InterPro" id="IPR033116">
    <property type="entry name" value="TRYPSIN_SER"/>
</dbReference>
<dbReference type="SUPFAM" id="SSF50494">
    <property type="entry name" value="Trypsin-like serine proteases"/>
    <property type="match status" value="1"/>
</dbReference>
<evidence type="ECO:0000256" key="4">
    <source>
        <dbReference type="ARBA" id="ARBA00054350"/>
    </source>
</evidence>
<dbReference type="PANTHER" id="PTHR24253">
    <property type="entry name" value="TRANSMEMBRANE PROTEASE SERINE"/>
    <property type="match status" value="1"/>
</dbReference>
<dbReference type="CDD" id="cd00190">
    <property type="entry name" value="Tryp_SPc"/>
    <property type="match status" value="1"/>
</dbReference>
<dbReference type="Proteomes" id="UP000242450">
    <property type="component" value="Chromosome 21"/>
</dbReference>
<evidence type="ECO:0000256" key="3">
    <source>
        <dbReference type="ARBA" id="ARBA00050838"/>
    </source>
</evidence>
<dbReference type="OrthoDB" id="546450at2759"/>
<protein>
    <recommendedName>
        <fullName evidence="5">tryptase</fullName>
        <ecNumber evidence="5">3.4.21.59</ecNumber>
    </recommendedName>
</protein>
<dbReference type="GO" id="GO:0006508">
    <property type="term" value="P:proteolysis"/>
    <property type="evidence" value="ECO:0007669"/>
    <property type="project" value="UniProtKB-KW"/>
</dbReference>
<evidence type="ECO:0000259" key="7">
    <source>
        <dbReference type="PROSITE" id="PS50240"/>
    </source>
</evidence>
<name>A0A212CE03_CEREH</name>
<accession>A0A212CE03</accession>
<evidence type="ECO:0000313" key="8">
    <source>
        <dbReference type="EMBL" id="OWK04122.1"/>
    </source>
</evidence>
<keyword evidence="6" id="KW-0720">Serine protease</keyword>
<dbReference type="InterPro" id="IPR018114">
    <property type="entry name" value="TRYPSIN_HIS"/>
</dbReference>
<evidence type="ECO:0000256" key="5">
    <source>
        <dbReference type="ARBA" id="ARBA00066748"/>
    </source>
</evidence>
<dbReference type="PANTHER" id="PTHR24253:SF42">
    <property type="entry name" value="PROTEASE, SERINE 47"/>
    <property type="match status" value="1"/>
</dbReference>
<keyword evidence="2" id="KW-1015">Disulfide bond</keyword>
<dbReference type="InterPro" id="IPR043504">
    <property type="entry name" value="Peptidase_S1_PA_chymotrypsin"/>
</dbReference>
<dbReference type="Gene3D" id="2.40.10.10">
    <property type="entry name" value="Trypsin-like serine proteases"/>
    <property type="match status" value="1"/>
</dbReference>
<dbReference type="GO" id="GO:0004252">
    <property type="term" value="F:serine-type endopeptidase activity"/>
    <property type="evidence" value="ECO:0007669"/>
    <property type="project" value="UniProtKB-EC"/>
</dbReference>
<comment type="catalytic activity">
    <reaction evidence="3">
        <text>Preferential cleavage: Arg-|-Xaa, Lys-|-Xaa, but with more restricted specificity than trypsin.</text>
        <dbReference type="EC" id="3.4.21.59"/>
    </reaction>
</comment>